<evidence type="ECO:0000259" key="1">
    <source>
        <dbReference type="Pfam" id="PF00583"/>
    </source>
</evidence>
<dbReference type="CDD" id="cd04301">
    <property type="entry name" value="NAT_SF"/>
    <property type="match status" value="1"/>
</dbReference>
<dbReference type="InterPro" id="IPR000182">
    <property type="entry name" value="GNAT_dom"/>
</dbReference>
<proteinExistence type="predicted"/>
<dbReference type="Pfam" id="PF00583">
    <property type="entry name" value="Acetyltransf_1"/>
    <property type="match status" value="1"/>
</dbReference>
<gene>
    <name evidence="2" type="ORF">C361_03025</name>
</gene>
<evidence type="ECO:0000313" key="2">
    <source>
        <dbReference type="EMBL" id="OXG22365.1"/>
    </source>
</evidence>
<dbReference type="OrthoDB" id="9975416at2759"/>
<dbReference type="GO" id="GO:0016747">
    <property type="term" value="F:acyltransferase activity, transferring groups other than amino-acyl groups"/>
    <property type="evidence" value="ECO:0007669"/>
    <property type="project" value="InterPro"/>
</dbReference>
<accession>A0A854QLD7</accession>
<sequence>MIYQFASLTPFGIAGNQADPKQQIPDVVSRQSFPQARARQPYLHSIATTPSSSSLTYTIPRSLPQDALAISTLIGTIWAHFFAYSVAEADLEDYLRNRVSETDIRKEADDNGAKNYFLLACFPKDKNESGEGEEKVLGVVQLVRESTEPCLTLPKQVELQRLYVHSSHHGTGLAKELVKTAEAQAGELGGKNI</sequence>
<dbReference type="InterPro" id="IPR016181">
    <property type="entry name" value="Acyl_CoA_acyltransferase"/>
</dbReference>
<name>A0A854QLD7_CRYNE</name>
<dbReference type="AlphaFoldDB" id="A0A854QLD7"/>
<dbReference type="Proteomes" id="UP000199727">
    <property type="component" value="Unassembled WGS sequence"/>
</dbReference>
<comment type="caution">
    <text evidence="2">The sequence shown here is derived from an EMBL/GenBank/DDBJ whole genome shotgun (WGS) entry which is preliminary data.</text>
</comment>
<reference evidence="2 3" key="1">
    <citation type="submission" date="2017-06" db="EMBL/GenBank/DDBJ databases">
        <title>Global population genomics of the pathogenic fungus Cryptococcus neoformans var. grubii.</title>
        <authorList>
            <person name="Cuomo C."/>
            <person name="Litvintseva A."/>
            <person name="Chen Y."/>
            <person name="Young S."/>
            <person name="Zeng Q."/>
            <person name="Chapman S."/>
            <person name="Gujja S."/>
            <person name="Saif S."/>
            <person name="Birren B."/>
        </authorList>
    </citation>
    <scope>NUCLEOTIDE SEQUENCE [LARGE SCALE GENOMIC DNA]</scope>
    <source>
        <strain evidence="2 3">Tu259-1</strain>
    </source>
</reference>
<feature type="domain" description="N-acetyltransferase" evidence="1">
    <location>
        <begin position="133"/>
        <end position="190"/>
    </location>
</feature>
<dbReference type="EMBL" id="AMKT01000040">
    <property type="protein sequence ID" value="OXG22365.1"/>
    <property type="molecule type" value="Genomic_DNA"/>
</dbReference>
<dbReference type="Gene3D" id="3.40.630.30">
    <property type="match status" value="1"/>
</dbReference>
<organism evidence="2 3">
    <name type="scientific">Cryptococcus neoformans Tu259-1</name>
    <dbReference type="NCBI Taxonomy" id="1230072"/>
    <lineage>
        <taxon>Eukaryota</taxon>
        <taxon>Fungi</taxon>
        <taxon>Dikarya</taxon>
        <taxon>Basidiomycota</taxon>
        <taxon>Agaricomycotina</taxon>
        <taxon>Tremellomycetes</taxon>
        <taxon>Tremellales</taxon>
        <taxon>Cryptococcaceae</taxon>
        <taxon>Cryptococcus</taxon>
        <taxon>Cryptococcus neoformans species complex</taxon>
    </lineage>
</organism>
<dbReference type="SUPFAM" id="SSF55729">
    <property type="entry name" value="Acyl-CoA N-acyltransferases (Nat)"/>
    <property type="match status" value="1"/>
</dbReference>
<evidence type="ECO:0000313" key="3">
    <source>
        <dbReference type="Proteomes" id="UP000199727"/>
    </source>
</evidence>
<protein>
    <recommendedName>
        <fullName evidence="1">N-acetyltransferase domain-containing protein</fullName>
    </recommendedName>
</protein>